<dbReference type="STRING" id="1429083.GCA_001885685_02040"/>
<dbReference type="InterPro" id="IPR025641">
    <property type="entry name" value="DUF4340"/>
</dbReference>
<name>A0A1H7PJP3_9GAMM</name>
<dbReference type="Pfam" id="PF14238">
    <property type="entry name" value="DUF4340"/>
    <property type="match status" value="1"/>
</dbReference>
<accession>A0A1H7PJP3</accession>
<protein>
    <recommendedName>
        <fullName evidence="1">DUF4340 domain-containing protein</fullName>
    </recommendedName>
</protein>
<organism evidence="2 3">
    <name type="scientific">Atopomonas hussainii</name>
    <dbReference type="NCBI Taxonomy" id="1429083"/>
    <lineage>
        <taxon>Bacteria</taxon>
        <taxon>Pseudomonadati</taxon>
        <taxon>Pseudomonadota</taxon>
        <taxon>Gammaproteobacteria</taxon>
        <taxon>Pseudomonadales</taxon>
        <taxon>Pseudomonadaceae</taxon>
        <taxon>Atopomonas</taxon>
    </lineage>
</organism>
<dbReference type="RefSeq" id="WP_074868704.1">
    <property type="nucleotide sequence ID" value="NZ_FOAS01000011.1"/>
</dbReference>
<dbReference type="AlphaFoldDB" id="A0A1H7PJP3"/>
<sequence length="331" mass="36275">MGHRNLWALLAATLLMLVVIALQRDDEGAGLSSEVLFSDLKLRGPSLTRITVSRGEAPKIELRLSHGQWMLTSEHGYPADTLPVTELLRNLGEAKKLEAKTASPEFHARLGLAEPDSAEGAATLLTLKFTKGKTLKLLVGNAGQSGGQLVRMPGDNQVWLIDKPLLLPSTDMDWLNNEILNLPLDRIQSLTVKRADGQTITVQRDSAEQINFAVAELKDATLDNRLVNGMPNAFSVLSFNEVVPREQLTLPGKPKLSFTLKTFAGDSLTGELFEQAEQPWLRLGELKTAKEGSVLKLTAPEGWLFRLQPYQYQALNQPLSALKAKAAEPAQ</sequence>
<evidence type="ECO:0000313" key="2">
    <source>
        <dbReference type="EMBL" id="SEL35698.1"/>
    </source>
</evidence>
<dbReference type="EMBL" id="FOAS01000011">
    <property type="protein sequence ID" value="SEL35698.1"/>
    <property type="molecule type" value="Genomic_DNA"/>
</dbReference>
<gene>
    <name evidence="2" type="ORF">SAMN05216214_11134</name>
</gene>
<proteinExistence type="predicted"/>
<feature type="domain" description="DUF4340" evidence="1">
    <location>
        <begin position="69"/>
        <end position="243"/>
    </location>
</feature>
<dbReference type="Proteomes" id="UP000185766">
    <property type="component" value="Unassembled WGS sequence"/>
</dbReference>
<reference evidence="2 3" key="1">
    <citation type="submission" date="2016-10" db="EMBL/GenBank/DDBJ databases">
        <authorList>
            <person name="de Groot N.N."/>
        </authorList>
    </citation>
    <scope>NUCLEOTIDE SEQUENCE [LARGE SCALE GENOMIC DNA]</scope>
    <source>
        <strain evidence="2 3">JCM 19513</strain>
    </source>
</reference>
<keyword evidence="3" id="KW-1185">Reference proteome</keyword>
<evidence type="ECO:0000259" key="1">
    <source>
        <dbReference type="Pfam" id="PF14238"/>
    </source>
</evidence>
<evidence type="ECO:0000313" key="3">
    <source>
        <dbReference type="Proteomes" id="UP000185766"/>
    </source>
</evidence>